<gene>
    <name evidence="4" type="primary">LOC111296363</name>
</gene>
<dbReference type="PANTHER" id="PTHR31672:SF13">
    <property type="entry name" value="F-BOX PROTEIN CPR30-LIKE"/>
    <property type="match status" value="1"/>
</dbReference>
<proteinExistence type="predicted"/>
<dbReference type="Pfam" id="PF07734">
    <property type="entry name" value="FBA_1"/>
    <property type="match status" value="1"/>
</dbReference>
<dbReference type="GeneID" id="111296363"/>
<dbReference type="CDD" id="cd22157">
    <property type="entry name" value="F-box_AtFBW1-like"/>
    <property type="match status" value="1"/>
</dbReference>
<feature type="domain" description="F-box associated beta-propeller type 1" evidence="2">
    <location>
        <begin position="103"/>
        <end position="253"/>
    </location>
</feature>
<dbReference type="InterPro" id="IPR036047">
    <property type="entry name" value="F-box-like_dom_sf"/>
</dbReference>
<evidence type="ECO:0000313" key="3">
    <source>
        <dbReference type="Proteomes" id="UP000515121"/>
    </source>
</evidence>
<sequence>MKNTSIIITSAETIGNNPDLLTQILLRLPTKPLLKFKCVSKQWLSLISCPNFCLSHTRHHQTNGFLTPTALLVKGYYTLPSEFDMVPLKHNSRVPFFDYMNNAPNINVIQSCYGLFLCESVADSSKDIISRYFICNPTTKKFKELSFPKNPFQGSKFYVSMAFDPLKSPHYKIICVREVSDKPSKFELDIYSSQTDSWSLSRISFGVTDFICFEDAVFCNGKIHWNCHLKDSLYFDVAKERLEVLPMPIPTMEAPKERSHLGECGGVLYIAVTYCILVCLEFDVFEMASDYSHWFLKHRLYIGDLVKDFPEIIWSYDFYSPGFSDVCITQFGKEEEPRVVVWIENKVIFYDFKDGAWKSLYDLRPSVNFDSLDECYHYSDLILPYQSIHAFQYFENLSSI</sequence>
<keyword evidence="3" id="KW-1185">Reference proteome</keyword>
<dbReference type="AlphaFoldDB" id="A0A6P5Z224"/>
<protein>
    <submittedName>
        <fullName evidence="4">F-box protein At5g07610-like</fullName>
    </submittedName>
</protein>
<evidence type="ECO:0000313" key="4">
    <source>
        <dbReference type="RefSeq" id="XP_022746366.1"/>
    </source>
</evidence>
<dbReference type="Proteomes" id="UP000515121">
    <property type="component" value="Unplaced"/>
</dbReference>
<evidence type="ECO:0000259" key="1">
    <source>
        <dbReference type="Pfam" id="PF00646"/>
    </source>
</evidence>
<dbReference type="RefSeq" id="XP_022746366.1">
    <property type="nucleotide sequence ID" value="XM_022890631.1"/>
</dbReference>
<dbReference type="PANTHER" id="PTHR31672">
    <property type="entry name" value="BNACNNG10540D PROTEIN"/>
    <property type="match status" value="1"/>
</dbReference>
<reference evidence="4" key="1">
    <citation type="submission" date="2025-08" db="UniProtKB">
        <authorList>
            <consortium name="RefSeq"/>
        </authorList>
    </citation>
    <scope>IDENTIFICATION</scope>
    <source>
        <tissue evidence="4">Fruit stalk</tissue>
    </source>
</reference>
<dbReference type="KEGG" id="dzi:111296363"/>
<evidence type="ECO:0000259" key="2">
    <source>
        <dbReference type="Pfam" id="PF07734"/>
    </source>
</evidence>
<organism evidence="3 4">
    <name type="scientific">Durio zibethinus</name>
    <name type="common">Durian</name>
    <dbReference type="NCBI Taxonomy" id="66656"/>
    <lineage>
        <taxon>Eukaryota</taxon>
        <taxon>Viridiplantae</taxon>
        <taxon>Streptophyta</taxon>
        <taxon>Embryophyta</taxon>
        <taxon>Tracheophyta</taxon>
        <taxon>Spermatophyta</taxon>
        <taxon>Magnoliopsida</taxon>
        <taxon>eudicotyledons</taxon>
        <taxon>Gunneridae</taxon>
        <taxon>Pentapetalae</taxon>
        <taxon>rosids</taxon>
        <taxon>malvids</taxon>
        <taxon>Malvales</taxon>
        <taxon>Malvaceae</taxon>
        <taxon>Helicteroideae</taxon>
        <taxon>Durio</taxon>
    </lineage>
</organism>
<dbReference type="InterPro" id="IPR050796">
    <property type="entry name" value="SCF_F-box_component"/>
</dbReference>
<accession>A0A6P5Z224</accession>
<dbReference type="InterPro" id="IPR017451">
    <property type="entry name" value="F-box-assoc_interact_dom"/>
</dbReference>
<dbReference type="NCBIfam" id="TIGR01640">
    <property type="entry name" value="F_box_assoc_1"/>
    <property type="match status" value="1"/>
</dbReference>
<name>A0A6P5Z224_DURZI</name>
<dbReference type="SUPFAM" id="SSF81383">
    <property type="entry name" value="F-box domain"/>
    <property type="match status" value="1"/>
</dbReference>
<dbReference type="OrthoDB" id="1848451at2759"/>
<feature type="domain" description="F-box" evidence="1">
    <location>
        <begin position="18"/>
        <end position="53"/>
    </location>
</feature>
<dbReference type="InterPro" id="IPR006527">
    <property type="entry name" value="F-box-assoc_dom_typ1"/>
</dbReference>
<dbReference type="Pfam" id="PF00646">
    <property type="entry name" value="F-box"/>
    <property type="match status" value="1"/>
</dbReference>
<dbReference type="InterPro" id="IPR001810">
    <property type="entry name" value="F-box_dom"/>
</dbReference>